<name>A0A9P0N151_SPOLI</name>
<dbReference type="AlphaFoldDB" id="A0A9P0N151"/>
<evidence type="ECO:0000256" key="3">
    <source>
        <dbReference type="ARBA" id="ARBA00022989"/>
    </source>
</evidence>
<evidence type="ECO:0000313" key="7">
    <source>
        <dbReference type="Proteomes" id="UP001153321"/>
    </source>
</evidence>
<keyword evidence="7" id="KW-1185">Reference proteome</keyword>
<evidence type="ECO:0000256" key="1">
    <source>
        <dbReference type="ARBA" id="ARBA00004141"/>
    </source>
</evidence>
<feature type="transmembrane region" description="Helical" evidence="5">
    <location>
        <begin position="219"/>
        <end position="243"/>
    </location>
</feature>
<dbReference type="InterPro" id="IPR003689">
    <property type="entry name" value="ZIP"/>
</dbReference>
<accession>A0A9P0N151</accession>
<sequence length="336" mass="36516">MSFTMDADAEAEALTAKIISMVCLFGISMITGCLPLLISLKWDWFKTGDANLRNSNQLVMGLLAFGGGILFATTFMHLLPEVDENIEHLQDEGELGEFPLFLAGLIMCAGFFMIYLVEELVHLYINSRENKKRNNSFAKPFKMRKSSLTSGRSIEAATAAAELSQMEANGKKGEENHLPLQDHDSVAGALRGLLIVLALSIHELFEGLAVGLESSVANVWYMFAAVSAHKYIIAFCIGVELLASGTKRWLSVVYIFTFSFMSALGIGIGILLVGGSGADAGVYSVVLQGLACGTLVYVVFFEVWKGCNGLLQFSCALFGFAVMVCLELIVELCKLR</sequence>
<comment type="subcellular location">
    <subcellularLocation>
        <location evidence="1">Membrane</location>
        <topology evidence="1">Multi-pass membrane protein</topology>
    </subcellularLocation>
</comment>
<feature type="transmembrane region" description="Helical" evidence="5">
    <location>
        <begin position="58"/>
        <end position="80"/>
    </location>
</feature>
<feature type="transmembrane region" description="Helical" evidence="5">
    <location>
        <begin position="249"/>
        <end position="273"/>
    </location>
</feature>
<keyword evidence="4 5" id="KW-0472">Membrane</keyword>
<dbReference type="Proteomes" id="UP001153321">
    <property type="component" value="Chromosome 16"/>
</dbReference>
<dbReference type="GO" id="GO:0005385">
    <property type="term" value="F:zinc ion transmembrane transporter activity"/>
    <property type="evidence" value="ECO:0007669"/>
    <property type="project" value="TreeGrafter"/>
</dbReference>
<feature type="transmembrane region" description="Helical" evidence="5">
    <location>
        <begin position="100"/>
        <end position="125"/>
    </location>
</feature>
<reference evidence="6" key="1">
    <citation type="submission" date="2022-02" db="EMBL/GenBank/DDBJ databases">
        <authorList>
            <person name="King R."/>
        </authorList>
    </citation>
    <scope>NUCLEOTIDE SEQUENCE</scope>
</reference>
<dbReference type="GO" id="GO:0005886">
    <property type="term" value="C:plasma membrane"/>
    <property type="evidence" value="ECO:0007669"/>
    <property type="project" value="TreeGrafter"/>
</dbReference>
<evidence type="ECO:0000256" key="4">
    <source>
        <dbReference type="ARBA" id="ARBA00023136"/>
    </source>
</evidence>
<gene>
    <name evidence="6" type="ORF">SPLIT_LOCUS3058</name>
</gene>
<dbReference type="PANTHER" id="PTHR11040:SF203">
    <property type="entry name" value="FI18611P1-RELATED"/>
    <property type="match status" value="1"/>
</dbReference>
<evidence type="ECO:0000256" key="2">
    <source>
        <dbReference type="ARBA" id="ARBA00022692"/>
    </source>
</evidence>
<feature type="transmembrane region" description="Helical" evidence="5">
    <location>
        <begin position="280"/>
        <end position="304"/>
    </location>
</feature>
<feature type="transmembrane region" description="Helical" evidence="5">
    <location>
        <begin position="310"/>
        <end position="330"/>
    </location>
</feature>
<dbReference type="EMBL" id="LR824547">
    <property type="protein sequence ID" value="CAH1637700.1"/>
    <property type="molecule type" value="Genomic_DNA"/>
</dbReference>
<evidence type="ECO:0000313" key="6">
    <source>
        <dbReference type="EMBL" id="CAH1637700.1"/>
    </source>
</evidence>
<dbReference type="Pfam" id="PF02535">
    <property type="entry name" value="Zip"/>
    <property type="match status" value="1"/>
</dbReference>
<proteinExistence type="predicted"/>
<feature type="transmembrane region" description="Helical" evidence="5">
    <location>
        <begin position="18"/>
        <end position="38"/>
    </location>
</feature>
<dbReference type="PANTHER" id="PTHR11040">
    <property type="entry name" value="ZINC/IRON TRANSPORTER"/>
    <property type="match status" value="1"/>
</dbReference>
<protein>
    <submittedName>
        <fullName evidence="6">Uncharacterized protein</fullName>
    </submittedName>
</protein>
<keyword evidence="2 5" id="KW-0812">Transmembrane</keyword>
<evidence type="ECO:0000256" key="5">
    <source>
        <dbReference type="SAM" id="Phobius"/>
    </source>
</evidence>
<keyword evidence="3 5" id="KW-1133">Transmembrane helix</keyword>
<organism evidence="6 7">
    <name type="scientific">Spodoptera littoralis</name>
    <name type="common">Egyptian cotton leafworm</name>
    <dbReference type="NCBI Taxonomy" id="7109"/>
    <lineage>
        <taxon>Eukaryota</taxon>
        <taxon>Metazoa</taxon>
        <taxon>Ecdysozoa</taxon>
        <taxon>Arthropoda</taxon>
        <taxon>Hexapoda</taxon>
        <taxon>Insecta</taxon>
        <taxon>Pterygota</taxon>
        <taxon>Neoptera</taxon>
        <taxon>Endopterygota</taxon>
        <taxon>Lepidoptera</taxon>
        <taxon>Glossata</taxon>
        <taxon>Ditrysia</taxon>
        <taxon>Noctuoidea</taxon>
        <taxon>Noctuidae</taxon>
        <taxon>Amphipyrinae</taxon>
        <taxon>Spodoptera</taxon>
    </lineage>
</organism>